<dbReference type="Proteomes" id="UP000261600">
    <property type="component" value="Unplaced"/>
</dbReference>
<feature type="domain" description="Complex 1 LYR protein" evidence="3">
    <location>
        <begin position="80"/>
        <end position="116"/>
    </location>
</feature>
<dbReference type="CDD" id="cd20264">
    <property type="entry name" value="Complex1_LYR_LYRM4"/>
    <property type="match status" value="1"/>
</dbReference>
<dbReference type="InterPro" id="IPR008011">
    <property type="entry name" value="Complex1_LYR_dom"/>
</dbReference>
<dbReference type="AlphaFoldDB" id="A0A3Q3KBP4"/>
<keyword evidence="5" id="KW-1185">Reference proteome</keyword>
<reference evidence="4" key="1">
    <citation type="submission" date="2025-08" db="UniProtKB">
        <authorList>
            <consortium name="Ensembl"/>
        </authorList>
    </citation>
    <scope>IDENTIFICATION</scope>
</reference>
<feature type="transmembrane region" description="Helical" evidence="2">
    <location>
        <begin position="42"/>
        <end position="62"/>
    </location>
</feature>
<keyword evidence="2" id="KW-0472">Membrane</keyword>
<dbReference type="Pfam" id="PF05347">
    <property type="entry name" value="Complex1_LYR"/>
    <property type="match status" value="1"/>
</dbReference>
<reference evidence="4" key="2">
    <citation type="submission" date="2025-09" db="UniProtKB">
        <authorList>
            <consortium name="Ensembl"/>
        </authorList>
    </citation>
    <scope>IDENTIFICATION</scope>
</reference>
<organism evidence="4 5">
    <name type="scientific">Monopterus albus</name>
    <name type="common">Swamp eel</name>
    <dbReference type="NCBI Taxonomy" id="43700"/>
    <lineage>
        <taxon>Eukaryota</taxon>
        <taxon>Metazoa</taxon>
        <taxon>Chordata</taxon>
        <taxon>Craniata</taxon>
        <taxon>Vertebrata</taxon>
        <taxon>Euteleostomi</taxon>
        <taxon>Actinopterygii</taxon>
        <taxon>Neopterygii</taxon>
        <taxon>Teleostei</taxon>
        <taxon>Neoteleostei</taxon>
        <taxon>Acanthomorphata</taxon>
        <taxon>Anabantaria</taxon>
        <taxon>Synbranchiformes</taxon>
        <taxon>Synbranchidae</taxon>
        <taxon>Monopterus</taxon>
    </lineage>
</organism>
<evidence type="ECO:0000259" key="3">
    <source>
        <dbReference type="Pfam" id="PF05347"/>
    </source>
</evidence>
<comment type="similarity">
    <text evidence="1">Belongs to the complex I LYR family.</text>
</comment>
<evidence type="ECO:0000256" key="1">
    <source>
        <dbReference type="ARBA" id="ARBA00009508"/>
    </source>
</evidence>
<proteinExistence type="inferred from homology"/>
<keyword evidence="2" id="KW-1133">Transmembrane helix</keyword>
<dbReference type="InterPro" id="IPR051522">
    <property type="entry name" value="ISC_assembly_LYR"/>
</dbReference>
<evidence type="ECO:0000313" key="4">
    <source>
        <dbReference type="Ensembl" id="ENSMALP00000030730.1"/>
    </source>
</evidence>
<evidence type="ECO:0000256" key="2">
    <source>
        <dbReference type="SAM" id="Phobius"/>
    </source>
</evidence>
<accession>A0A3Q3KBP4</accession>
<dbReference type="PANTHER" id="PTHR13166">
    <property type="entry name" value="PROTEIN C6ORF149"/>
    <property type="match status" value="1"/>
</dbReference>
<dbReference type="InterPro" id="IPR045297">
    <property type="entry name" value="Complex1_LYR_LYRM4"/>
</dbReference>
<protein>
    <recommendedName>
        <fullName evidence="3">Complex 1 LYR protein domain-containing protein</fullName>
    </recommendedName>
</protein>
<feature type="transmembrane region" description="Helical" evidence="2">
    <location>
        <begin position="12"/>
        <end position="35"/>
    </location>
</feature>
<keyword evidence="2" id="KW-0812">Transmembrane</keyword>
<dbReference type="Ensembl" id="ENSMALT00000031274.1">
    <property type="protein sequence ID" value="ENSMALP00000030730.1"/>
    <property type="gene ID" value="ENSMALG00000021237.1"/>
</dbReference>
<sequence length="136" mass="15874">FVLFLFPPLCFFYSVPRLVVFGFLCLNLVFVVVYFPKPHRGICAHISCLYVLSFFYGLFLFFPSKWIESSPLCVCVCVCYRTYALQRVRDVFRANRKVEDPKTVESLMEEGQQTLALIQRQVSIGKMYETQKTVVE</sequence>
<dbReference type="STRING" id="43700.ENSMALP00000030730"/>
<dbReference type="GO" id="GO:1990221">
    <property type="term" value="C:L-cysteine desulfurase complex"/>
    <property type="evidence" value="ECO:0007669"/>
    <property type="project" value="TreeGrafter"/>
</dbReference>
<name>A0A3Q3KBP4_MONAL</name>
<evidence type="ECO:0000313" key="5">
    <source>
        <dbReference type="Proteomes" id="UP000261600"/>
    </source>
</evidence>
<dbReference type="PANTHER" id="PTHR13166:SF7">
    <property type="entry name" value="LYR MOTIF-CONTAINING PROTEIN 4"/>
    <property type="match status" value="1"/>
</dbReference>
<dbReference type="GO" id="GO:0005739">
    <property type="term" value="C:mitochondrion"/>
    <property type="evidence" value="ECO:0007669"/>
    <property type="project" value="TreeGrafter"/>
</dbReference>
<dbReference type="GO" id="GO:0016226">
    <property type="term" value="P:iron-sulfur cluster assembly"/>
    <property type="evidence" value="ECO:0007669"/>
    <property type="project" value="InterPro"/>
</dbReference>